<sequence length="177" mass="20275">MRTILLSLIALTLVACSKPYDKYVGYWQLDDSKRQKILEIRKEDKDTYLVNENIFQTTDLLGKSKKEQVLEKTEKGGLGVNNGLTVVPFNLSDDGKVLRIMNNKYSKISDEDAKKALDNDKACKDLRTKYQEEIKPISFANSETAKRNQIGEKYIELQKKIPNCELNIYIPKAFSGF</sequence>
<dbReference type="PROSITE" id="PS51257">
    <property type="entry name" value="PROKAR_LIPOPROTEIN"/>
    <property type="match status" value="1"/>
</dbReference>
<accession>S7YHF6</accession>
<organism evidence="1 2">
    <name type="scientific">Acinetobacter junii CIP 107470 = MTCC 11364</name>
    <dbReference type="NCBI Taxonomy" id="1217666"/>
    <lineage>
        <taxon>Bacteria</taxon>
        <taxon>Pseudomonadati</taxon>
        <taxon>Pseudomonadota</taxon>
        <taxon>Gammaproteobacteria</taxon>
        <taxon>Moraxellales</taxon>
        <taxon>Moraxellaceae</taxon>
        <taxon>Acinetobacter</taxon>
    </lineage>
</organism>
<evidence type="ECO:0000313" key="2">
    <source>
        <dbReference type="Proteomes" id="UP000018420"/>
    </source>
</evidence>
<dbReference type="EMBL" id="ASYZ01000009">
    <property type="protein sequence ID" value="EPR87478.1"/>
    <property type="molecule type" value="Genomic_DNA"/>
</dbReference>
<reference evidence="1 2" key="1">
    <citation type="submission" date="2013-05" db="EMBL/GenBank/DDBJ databases">
        <title>Genome assembly of Acinetobacter junii MTCC 11364.</title>
        <authorList>
            <person name="Khatri I."/>
            <person name="Singh N.K."/>
            <person name="Subramanian S."/>
            <person name="Mayilraj S."/>
        </authorList>
    </citation>
    <scope>NUCLEOTIDE SEQUENCE [LARGE SCALE GENOMIC DNA]</scope>
    <source>
        <strain evidence="1 2">MTCC 11364</strain>
    </source>
</reference>
<comment type="caution">
    <text evidence="1">The sequence shown here is derived from an EMBL/GenBank/DDBJ whole genome shotgun (WGS) entry which is preliminary data.</text>
</comment>
<evidence type="ECO:0000313" key="1">
    <source>
        <dbReference type="EMBL" id="EPR87478.1"/>
    </source>
</evidence>
<proteinExistence type="predicted"/>
<dbReference type="RefSeq" id="WP_004917967.1">
    <property type="nucleotide sequence ID" value="NZ_ASYZ01000009.1"/>
</dbReference>
<dbReference type="Proteomes" id="UP000018420">
    <property type="component" value="Unassembled WGS sequence"/>
</dbReference>
<dbReference type="AlphaFoldDB" id="S7YHF6"/>
<evidence type="ECO:0008006" key="3">
    <source>
        <dbReference type="Google" id="ProtNLM"/>
    </source>
</evidence>
<gene>
    <name evidence="1" type="ORF">L292_3214</name>
</gene>
<name>S7YHF6_ACIJU</name>
<protein>
    <recommendedName>
        <fullName evidence="3">Lipoprotein</fullName>
    </recommendedName>
</protein>
<dbReference type="PATRIC" id="fig|1330047.3.peg.78"/>